<feature type="transmembrane region" description="Helical" evidence="7">
    <location>
        <begin position="512"/>
        <end position="531"/>
    </location>
</feature>
<dbReference type="InterPro" id="IPR036259">
    <property type="entry name" value="MFS_trans_sf"/>
</dbReference>
<feature type="transmembrane region" description="Helical" evidence="7">
    <location>
        <begin position="470"/>
        <end position="491"/>
    </location>
</feature>
<evidence type="ECO:0000256" key="4">
    <source>
        <dbReference type="ARBA" id="ARBA00022989"/>
    </source>
</evidence>
<feature type="region of interest" description="Disordered" evidence="6">
    <location>
        <begin position="617"/>
        <end position="645"/>
    </location>
</feature>
<reference evidence="8 9" key="1">
    <citation type="submission" date="2023-12" db="EMBL/GenBank/DDBJ databases">
        <title>A high-quality genome assembly for Dillenia turbinata (Dilleniales).</title>
        <authorList>
            <person name="Chanderbali A."/>
        </authorList>
    </citation>
    <scope>NUCLEOTIDE SEQUENCE [LARGE SCALE GENOMIC DNA]</scope>
    <source>
        <strain evidence="8">LSX21</strain>
        <tissue evidence="8">Leaf</tissue>
    </source>
</reference>
<feature type="transmembrane region" description="Helical" evidence="7">
    <location>
        <begin position="163"/>
        <end position="184"/>
    </location>
</feature>
<feature type="transmembrane region" description="Helical" evidence="7">
    <location>
        <begin position="352"/>
        <end position="370"/>
    </location>
</feature>
<comment type="subcellular location">
    <subcellularLocation>
        <location evidence="1">Membrane</location>
        <topology evidence="1">Multi-pass membrane protein</topology>
    </subcellularLocation>
</comment>
<keyword evidence="9" id="KW-1185">Reference proteome</keyword>
<evidence type="ECO:0000256" key="6">
    <source>
        <dbReference type="SAM" id="MobiDB-lite"/>
    </source>
</evidence>
<dbReference type="Gene3D" id="1.20.1250.20">
    <property type="entry name" value="MFS general substrate transporter like domains"/>
    <property type="match status" value="1"/>
</dbReference>
<dbReference type="EMBL" id="JBAMMX010000028">
    <property type="protein sequence ID" value="KAK6911719.1"/>
    <property type="molecule type" value="Genomic_DNA"/>
</dbReference>
<gene>
    <name evidence="8" type="ORF">RJ641_023812</name>
</gene>
<keyword evidence="3 7" id="KW-0812">Transmembrane</keyword>
<accession>A0AAN8UFB4</accession>
<organism evidence="8 9">
    <name type="scientific">Dillenia turbinata</name>
    <dbReference type="NCBI Taxonomy" id="194707"/>
    <lineage>
        <taxon>Eukaryota</taxon>
        <taxon>Viridiplantae</taxon>
        <taxon>Streptophyta</taxon>
        <taxon>Embryophyta</taxon>
        <taxon>Tracheophyta</taxon>
        <taxon>Spermatophyta</taxon>
        <taxon>Magnoliopsida</taxon>
        <taxon>eudicotyledons</taxon>
        <taxon>Gunneridae</taxon>
        <taxon>Pentapetalae</taxon>
        <taxon>Dilleniales</taxon>
        <taxon>Dilleniaceae</taxon>
        <taxon>Dillenia</taxon>
    </lineage>
</organism>
<feature type="transmembrane region" description="Helical" evidence="7">
    <location>
        <begin position="390"/>
        <end position="409"/>
    </location>
</feature>
<evidence type="ECO:0000256" key="5">
    <source>
        <dbReference type="ARBA" id="ARBA00023136"/>
    </source>
</evidence>
<feature type="transmembrane region" description="Helical" evidence="7">
    <location>
        <begin position="57"/>
        <end position="82"/>
    </location>
</feature>
<feature type="transmembrane region" description="Helical" evidence="7">
    <location>
        <begin position="430"/>
        <end position="450"/>
    </location>
</feature>
<keyword evidence="5 7" id="KW-0472">Membrane</keyword>
<evidence type="ECO:0000313" key="8">
    <source>
        <dbReference type="EMBL" id="KAK6911719.1"/>
    </source>
</evidence>
<dbReference type="Pfam" id="PF00854">
    <property type="entry name" value="PTR2"/>
    <property type="match status" value="1"/>
</dbReference>
<comment type="caution">
    <text evidence="8">The sequence shown here is derived from an EMBL/GenBank/DDBJ whole genome shotgun (WGS) entry which is preliminary data.</text>
</comment>
<dbReference type="GO" id="GO:0022857">
    <property type="term" value="F:transmembrane transporter activity"/>
    <property type="evidence" value="ECO:0007669"/>
    <property type="project" value="InterPro"/>
</dbReference>
<evidence type="ECO:0000256" key="2">
    <source>
        <dbReference type="ARBA" id="ARBA00005982"/>
    </source>
</evidence>
<evidence type="ECO:0000256" key="7">
    <source>
        <dbReference type="SAM" id="Phobius"/>
    </source>
</evidence>
<feature type="transmembrane region" description="Helical" evidence="7">
    <location>
        <begin position="120"/>
        <end position="143"/>
    </location>
</feature>
<keyword evidence="4 7" id="KW-1133">Transmembrane helix</keyword>
<dbReference type="GO" id="GO:0016020">
    <property type="term" value="C:membrane"/>
    <property type="evidence" value="ECO:0007669"/>
    <property type="project" value="UniProtKB-SubCell"/>
</dbReference>
<name>A0AAN8UFB4_9MAGN</name>
<dbReference type="PANTHER" id="PTHR11654">
    <property type="entry name" value="OLIGOPEPTIDE TRANSPORTER-RELATED"/>
    <property type="match status" value="1"/>
</dbReference>
<feature type="transmembrane region" description="Helical" evidence="7">
    <location>
        <begin position="205"/>
        <end position="228"/>
    </location>
</feature>
<feature type="transmembrane region" description="Helical" evidence="7">
    <location>
        <begin position="234"/>
        <end position="254"/>
    </location>
</feature>
<comment type="similarity">
    <text evidence="2">Belongs to the major facilitator superfamily. Proton-dependent oligopeptide transporter (POT/PTR) (TC 2.A.17) family.</text>
</comment>
<dbReference type="InterPro" id="IPR000109">
    <property type="entry name" value="POT_fam"/>
</dbReference>
<evidence type="ECO:0000256" key="3">
    <source>
        <dbReference type="ARBA" id="ARBA00022692"/>
    </source>
</evidence>
<proteinExistence type="inferred from homology"/>
<dbReference type="Proteomes" id="UP001370490">
    <property type="component" value="Unassembled WGS sequence"/>
</dbReference>
<evidence type="ECO:0000256" key="1">
    <source>
        <dbReference type="ARBA" id="ARBA00004141"/>
    </source>
</evidence>
<feature type="transmembrane region" description="Helical" evidence="7">
    <location>
        <begin position="551"/>
        <end position="569"/>
    </location>
</feature>
<feature type="compositionally biased region" description="Basic and acidic residues" evidence="6">
    <location>
        <begin position="634"/>
        <end position="645"/>
    </location>
</feature>
<dbReference type="SUPFAM" id="SSF103473">
    <property type="entry name" value="MFS general substrate transporter"/>
    <property type="match status" value="1"/>
</dbReference>
<evidence type="ECO:0000313" key="9">
    <source>
        <dbReference type="Proteomes" id="UP001370490"/>
    </source>
</evidence>
<sequence length="645" mass="71570">MATPISLFTKAISLSPPYLPFSSSKLSTMGEEEATNPEFKDLKSWGKGMGGFRACTFIYVLAAFDNMGFIANMVSMVLYFLYVMHFGPDGASNTLTNLMGSTFLLSIIGGFISDTYLSRIYTCLIFGTLEVLALVMITIQARLDKLHPQYCGGKSSCIEGGKALMLYTSLCLLALGTGGVRGALPSLGADQFSPKDPKEAKALASYFNYLLLSTTVGGAVGVTAIVWISMNKGWWKGFLISTIFTALGFVVLAFGKPYYRGRAPGDSPLVRVIQVVVVAFKNRSLPKPESPDELYELDDKALSSVCKISHTDQFSFFDRAAILPKDSKPQPWKVCTVTQIEEFKVLVRMMPILFSTIIMNTCLAQLQTFSVQQGAMMDLHLGSIKIEAPMIPAIPLVFMTILIPIYDFFFVPFARKITHHPSGITQLQRVGVGLVLSVISMAVAAIVEVQRRNRFHKDPAHPISLFWLSFQYGIFGIADMFTLVGLLEFFYKEAPAGMRSLSTSFTWLSLSFGYFLSSIFVDIINSITKRVTPSKMGWLQGETLNQSKLDLFYWFLSILSCLNFLNYLLCANWYKYKSTDQEHELKANVVQKEESLPPLEQESTKEVETMKTVEVEASSAVEVEQAAGETTTDAAEKQEQSPEEK</sequence>
<feature type="compositionally biased region" description="Low complexity" evidence="6">
    <location>
        <begin position="617"/>
        <end position="627"/>
    </location>
</feature>
<dbReference type="AlphaFoldDB" id="A0AAN8UFB4"/>
<feature type="transmembrane region" description="Helical" evidence="7">
    <location>
        <begin position="94"/>
        <end position="113"/>
    </location>
</feature>
<protein>
    <submittedName>
        <fullName evidence="8">Proton-dependent oligopeptide transporter family</fullName>
    </submittedName>
</protein>